<evidence type="ECO:0000313" key="5">
    <source>
        <dbReference type="Proteomes" id="UP000705508"/>
    </source>
</evidence>
<feature type="domain" description="Anti-sigma factor RsgI-like middle" evidence="3">
    <location>
        <begin position="88"/>
        <end position="194"/>
    </location>
</feature>
<comment type="caution">
    <text evidence="4">The sequence shown here is derived from an EMBL/GenBank/DDBJ whole genome shotgun (WGS) entry which is preliminary data.</text>
</comment>
<name>A0A939BH29_9CLOT</name>
<proteinExistence type="predicted"/>
<evidence type="ECO:0000256" key="1">
    <source>
        <dbReference type="SAM" id="MobiDB-lite"/>
    </source>
</evidence>
<evidence type="ECO:0000259" key="3">
    <source>
        <dbReference type="Pfam" id="PF23750"/>
    </source>
</evidence>
<evidence type="ECO:0000256" key="2">
    <source>
        <dbReference type="SAM" id="Phobius"/>
    </source>
</evidence>
<feature type="transmembrane region" description="Helical" evidence="2">
    <location>
        <begin position="60"/>
        <end position="81"/>
    </location>
</feature>
<dbReference type="InterPro" id="IPR055431">
    <property type="entry name" value="RsgI_M"/>
</dbReference>
<keyword evidence="2" id="KW-0812">Transmembrane</keyword>
<feature type="compositionally biased region" description="Acidic residues" evidence="1">
    <location>
        <begin position="232"/>
        <end position="265"/>
    </location>
</feature>
<organism evidence="4 5">
    <name type="scientific">Mordavella massiliensis</name>
    <dbReference type="NCBI Taxonomy" id="1871024"/>
    <lineage>
        <taxon>Bacteria</taxon>
        <taxon>Bacillati</taxon>
        <taxon>Bacillota</taxon>
        <taxon>Clostridia</taxon>
        <taxon>Eubacteriales</taxon>
        <taxon>Clostridiaceae</taxon>
        <taxon>Mordavella</taxon>
    </lineage>
</organism>
<dbReference type="EMBL" id="JACJKS010000009">
    <property type="protein sequence ID" value="MBM6948549.1"/>
    <property type="molecule type" value="Genomic_DNA"/>
</dbReference>
<reference evidence="4" key="1">
    <citation type="submission" date="2020-08" db="EMBL/GenBank/DDBJ databases">
        <authorList>
            <person name="Cejkova D."/>
            <person name="Kubasova T."/>
            <person name="Jahodarova E."/>
            <person name="Rychlik I."/>
        </authorList>
    </citation>
    <scope>NUCLEOTIDE SEQUENCE</scope>
    <source>
        <strain evidence="4">An582</strain>
    </source>
</reference>
<dbReference type="RefSeq" id="WP_204906565.1">
    <property type="nucleotide sequence ID" value="NZ_JACJKS010000009.1"/>
</dbReference>
<dbReference type="Proteomes" id="UP000705508">
    <property type="component" value="Unassembled WGS sequence"/>
</dbReference>
<keyword evidence="2" id="KW-0472">Membrane</keyword>
<keyword evidence="2" id="KW-1133">Transmembrane helix</keyword>
<dbReference type="AlphaFoldDB" id="A0A939BH29"/>
<feature type="region of interest" description="Disordered" evidence="1">
    <location>
        <begin position="195"/>
        <end position="265"/>
    </location>
</feature>
<reference evidence="4" key="2">
    <citation type="journal article" date="2021" name="Sci. Rep.">
        <title>The distribution of antibiotic resistance genes in chicken gut microbiota commensals.</title>
        <authorList>
            <person name="Juricova H."/>
            <person name="Matiasovicova J."/>
            <person name="Kubasova T."/>
            <person name="Cejkova D."/>
            <person name="Rychlik I."/>
        </authorList>
    </citation>
    <scope>NUCLEOTIDE SEQUENCE</scope>
    <source>
        <strain evidence="4">An582</strain>
    </source>
</reference>
<dbReference type="Pfam" id="PF23750">
    <property type="entry name" value="RsgI_M"/>
    <property type="match status" value="1"/>
</dbReference>
<sequence length="265" mass="29184">MEEKTTYLVMETHPAYVILLDSEGRFLKAANYGYERGERIHTAVLFQDPKEALRRRRRRALRAVAALAACICLAAAGGWQYREHFVPYGTLRVEINPEVELEISHSGKVLRAEGLDADGDILLDGYDIEGKDLYEAARELAVRAIRMNYLQEGGAIRLTAASGHSAWEKETQEAVTEDLEAYLADYNIHILSADEPVPAPVPESEDPEMPAQEAPQQNATAQEDLPQNAPADADDDDDGSDNDGGDDDSDDDGSDDDSDDDDDDD</sequence>
<protein>
    <recommendedName>
        <fullName evidence="3">Anti-sigma factor RsgI-like middle domain-containing protein</fullName>
    </recommendedName>
</protein>
<accession>A0A939BH29</accession>
<evidence type="ECO:0000313" key="4">
    <source>
        <dbReference type="EMBL" id="MBM6948549.1"/>
    </source>
</evidence>
<gene>
    <name evidence="4" type="ORF">H6A20_07740</name>
</gene>